<dbReference type="InterPro" id="IPR012348">
    <property type="entry name" value="RNR-like"/>
</dbReference>
<dbReference type="RefSeq" id="WP_046347043.1">
    <property type="nucleotide sequence ID" value="NZ_BBWU01000009.1"/>
</dbReference>
<dbReference type="Gene3D" id="1.10.620.20">
    <property type="entry name" value="Ribonucleotide Reductase, subunit A"/>
    <property type="match status" value="1"/>
</dbReference>
<sequence length="301" mass="33665">MYKDFSYEAVLSTSERAGWRLDDVFGPNQRLDFAAHFMPEALARTRAAPGLEPDERRVLNQIGGHQYLSLFGLIEEFILPFLLDHARPLLNTDDYRVRALLQFAGEEAKHIQLFRRFRDAFAAGFGTPCEVIGPAEAIAAEVLRHDPLAVALAILQIEWMTQGHYLDSVRDDGSLDPLFKSLLRHHWMEEAQHAKIDTLIVLALADGRSEIEIVAAANEYLEIGAFLDGGLAQQAELNLQTFERAVGRSLPNRAALLAQQHQAARWTYLGSGMVHPQFVDTLERISPTARARIDAVAPQFA</sequence>
<dbReference type="GO" id="GO:0016491">
    <property type="term" value="F:oxidoreductase activity"/>
    <property type="evidence" value="ECO:0007669"/>
    <property type="project" value="InterPro"/>
</dbReference>
<dbReference type="AlphaFoldDB" id="A0A0E9MK46"/>
<dbReference type="InterPro" id="IPR025859">
    <property type="entry name" value="AurF/CmlI"/>
</dbReference>
<comment type="caution">
    <text evidence="1">The sequence shown here is derived from an EMBL/GenBank/DDBJ whole genome shotgun (WGS) entry which is preliminary data.</text>
</comment>
<dbReference type="EMBL" id="BBWU01000009">
    <property type="protein sequence ID" value="GAO38182.1"/>
    <property type="molecule type" value="Genomic_DNA"/>
</dbReference>
<dbReference type="SUPFAM" id="SSF47240">
    <property type="entry name" value="Ferritin-like"/>
    <property type="match status" value="1"/>
</dbReference>
<evidence type="ECO:0000313" key="1">
    <source>
        <dbReference type="EMBL" id="GAO38182.1"/>
    </source>
</evidence>
<protein>
    <submittedName>
        <fullName evidence="1">Uncharacterized protein</fullName>
    </submittedName>
</protein>
<dbReference type="Pfam" id="PF11583">
    <property type="entry name" value="AurF"/>
    <property type="match status" value="1"/>
</dbReference>
<dbReference type="OrthoDB" id="571340at2"/>
<dbReference type="STRING" id="1219043.SCH01S_09_00290"/>
<evidence type="ECO:0000313" key="2">
    <source>
        <dbReference type="Proteomes" id="UP000033202"/>
    </source>
</evidence>
<organism evidence="1 2">
    <name type="scientific">Sphingomonas changbaiensis NBRC 104936</name>
    <dbReference type="NCBI Taxonomy" id="1219043"/>
    <lineage>
        <taxon>Bacteria</taxon>
        <taxon>Pseudomonadati</taxon>
        <taxon>Pseudomonadota</taxon>
        <taxon>Alphaproteobacteria</taxon>
        <taxon>Sphingomonadales</taxon>
        <taxon>Sphingomonadaceae</taxon>
        <taxon>Sphingomonas</taxon>
    </lineage>
</organism>
<dbReference type="InterPro" id="IPR009078">
    <property type="entry name" value="Ferritin-like_SF"/>
</dbReference>
<name>A0A0E9MK46_9SPHN</name>
<proteinExistence type="predicted"/>
<reference evidence="1 2" key="1">
    <citation type="submission" date="2015-04" db="EMBL/GenBank/DDBJ databases">
        <title>Whole genome shotgun sequence of Sphingomonas changbaiensis NBRC 104936.</title>
        <authorList>
            <person name="Katano-Makiyama Y."/>
            <person name="Hosoyama A."/>
            <person name="Hashimoto M."/>
            <person name="Noguchi M."/>
            <person name="Tsuchikane K."/>
            <person name="Ohji S."/>
            <person name="Yamazoe A."/>
            <person name="Ichikawa N."/>
            <person name="Kimura A."/>
            <person name="Fujita N."/>
        </authorList>
    </citation>
    <scope>NUCLEOTIDE SEQUENCE [LARGE SCALE GENOMIC DNA]</scope>
    <source>
        <strain evidence="1 2">NBRC 104936</strain>
    </source>
</reference>
<dbReference type="Proteomes" id="UP000033202">
    <property type="component" value="Unassembled WGS sequence"/>
</dbReference>
<gene>
    <name evidence="1" type="ORF">SCH01S_09_00290</name>
</gene>
<keyword evidence="2" id="KW-1185">Reference proteome</keyword>
<accession>A0A0E9MK46</accession>